<evidence type="ECO:0000256" key="1">
    <source>
        <dbReference type="ARBA" id="ARBA00005862"/>
    </source>
</evidence>
<comment type="similarity">
    <text evidence="1">Belongs to the DNA photolyase class-1 family.</text>
</comment>
<dbReference type="EMBL" id="JAPEUR010000119">
    <property type="protein sequence ID" value="KAJ4319747.1"/>
    <property type="molecule type" value="Genomic_DNA"/>
</dbReference>
<comment type="caution">
    <text evidence="8">The sequence shown here is derived from an EMBL/GenBank/DDBJ whole genome shotgun (WGS) entry which is preliminary data.</text>
</comment>
<dbReference type="GO" id="GO:0032922">
    <property type="term" value="P:circadian regulation of gene expression"/>
    <property type="evidence" value="ECO:0007669"/>
    <property type="project" value="TreeGrafter"/>
</dbReference>
<dbReference type="InterPro" id="IPR002081">
    <property type="entry name" value="Cryptochrome/DNA_photolyase_1"/>
</dbReference>
<feature type="domain" description="Photolyase/cryptochrome alpha/beta" evidence="7">
    <location>
        <begin position="4"/>
        <end position="136"/>
    </location>
</feature>
<dbReference type="InterPro" id="IPR036134">
    <property type="entry name" value="Crypto/Photolyase_FAD-like_sf"/>
</dbReference>
<dbReference type="Proteomes" id="UP001140502">
    <property type="component" value="Unassembled WGS sequence"/>
</dbReference>
<proteinExistence type="inferred from homology"/>
<keyword evidence="9" id="KW-1185">Reference proteome</keyword>
<dbReference type="GO" id="GO:0005737">
    <property type="term" value="C:cytoplasm"/>
    <property type="evidence" value="ECO:0007669"/>
    <property type="project" value="TreeGrafter"/>
</dbReference>
<dbReference type="PANTHER" id="PTHR11455:SF9">
    <property type="entry name" value="CRYPTOCHROME CIRCADIAN CLOCK 5 ISOFORM X1"/>
    <property type="match status" value="1"/>
</dbReference>
<evidence type="ECO:0000256" key="2">
    <source>
        <dbReference type="ARBA" id="ARBA00022630"/>
    </source>
</evidence>
<dbReference type="SUPFAM" id="SSF52425">
    <property type="entry name" value="Cryptochrome/photolyase, N-terminal domain"/>
    <property type="match status" value="1"/>
</dbReference>
<dbReference type="OrthoDB" id="435881at2759"/>
<dbReference type="InterPro" id="IPR014729">
    <property type="entry name" value="Rossmann-like_a/b/a_fold"/>
</dbReference>
<dbReference type="Gene3D" id="1.10.579.10">
    <property type="entry name" value="DNA Cyclobutane Dipyrimidine Photolyase, subunit A, domain 3"/>
    <property type="match status" value="1"/>
</dbReference>
<dbReference type="InterPro" id="IPR036155">
    <property type="entry name" value="Crypto/Photolyase_N_sf"/>
</dbReference>
<dbReference type="Pfam" id="PF03441">
    <property type="entry name" value="FAD_binding_7"/>
    <property type="match status" value="1"/>
</dbReference>
<dbReference type="InterPro" id="IPR005101">
    <property type="entry name" value="Cryptochr/Photolyase_FAD-bd"/>
</dbReference>
<feature type="compositionally biased region" description="Basic and acidic residues" evidence="6">
    <location>
        <begin position="192"/>
        <end position="208"/>
    </location>
</feature>
<comment type="cofactor">
    <cofactor evidence="4">
        <name>FAD</name>
        <dbReference type="ChEBI" id="CHEBI:57692"/>
    </cofactor>
    <text evidence="4">Binds 1 FAD per subunit.</text>
</comment>
<keyword evidence="3 4" id="KW-0274">FAD</keyword>
<dbReference type="GO" id="GO:0071949">
    <property type="term" value="F:FAD binding"/>
    <property type="evidence" value="ECO:0007669"/>
    <property type="project" value="TreeGrafter"/>
</dbReference>
<dbReference type="Gene3D" id="3.40.50.620">
    <property type="entry name" value="HUPs"/>
    <property type="match status" value="1"/>
</dbReference>
<protein>
    <recommendedName>
        <fullName evidence="7">Photolyase/cryptochrome alpha/beta domain-containing protein</fullName>
    </recommendedName>
</protein>
<dbReference type="GO" id="GO:0003904">
    <property type="term" value="F:deoxyribodipyrimidine photo-lyase activity"/>
    <property type="evidence" value="ECO:0007669"/>
    <property type="project" value="TreeGrafter"/>
</dbReference>
<evidence type="ECO:0000313" key="8">
    <source>
        <dbReference type="EMBL" id="KAJ4319747.1"/>
    </source>
</evidence>
<dbReference type="SUPFAM" id="SSF48173">
    <property type="entry name" value="Cryptochrome/photolyase FAD-binding domain"/>
    <property type="match status" value="1"/>
</dbReference>
<evidence type="ECO:0000256" key="3">
    <source>
        <dbReference type="ARBA" id="ARBA00022827"/>
    </source>
</evidence>
<feature type="region of interest" description="Disordered" evidence="6">
    <location>
        <begin position="170"/>
        <end position="213"/>
    </location>
</feature>
<sequence>MGKPRVIYWFRTDLRLHDSPALKAALDLDPAVLWPIFTWDPHYVYRARGGLNRWQFLLDCQNDLSKSITKLNPKSKLFVLREAPQTLFPKLFKAWKVTHLVFEKDTDSYARERDDVVTQAAKEAGVEVIVRTGRTLWDSDQIVQKNGGKPTMSITQLQQAGARIGEVRKPIPAPDHLPDPGEMPVDFEQEEPETKPDFNSEQRTEKDQTYSGIAGPNGDFAIETMEELGFPSATTPHRGGETLALEALDKIIADKTYTARFEKPRTSPAQFEPQSTTLLSPFLHFGALSVREFYWRVRDVVDAYGKTASSPPESLIGQLLFRDMYFAAQAALGDVFMQTAKNPYCRFIPWHLPSKRDPKTGLITGEYHVDSEEADVWFKRWKAGVTGFPWIDALMRQLKEEGWIHHLGRHAVACFLTRGGCYIDWERGCEVFEEWLIDHEPACNAGNWQWLSCTAFFSQYFRCYSPVAFGQKWDKEGNFIRRYVPELRNMNAKYIYEPWKAPLPDQKKAGVRIKGDGLNDVQEGTYPKPMFDFSKRRGVCLAAMKTAYKVGLYGNDNKVLDGTWREMFPSDDGGEIQGEIDSDDGEHADRGDDEGGGEQDEAKEEGEGAASVENQDGETAGKRSGRRHSTEKAAKKQKT</sequence>
<reference evidence="8" key="1">
    <citation type="submission" date="2022-10" db="EMBL/GenBank/DDBJ databases">
        <title>Tapping the CABI collections for fungal endophytes: first genome assemblies for Collariella, Neodidymelliopsis, Ascochyta clinopodiicola, Didymella pomorum, Didymosphaeria variabile, Neocosmospora piperis and Neocucurbitaria cava.</title>
        <authorList>
            <person name="Hill R."/>
        </authorList>
    </citation>
    <scope>NUCLEOTIDE SEQUENCE</scope>
    <source>
        <strain evidence="8">IMI 366586</strain>
    </source>
</reference>
<organism evidence="8 9">
    <name type="scientific">Fusarium piperis</name>
    <dbReference type="NCBI Taxonomy" id="1435070"/>
    <lineage>
        <taxon>Eukaryota</taxon>
        <taxon>Fungi</taxon>
        <taxon>Dikarya</taxon>
        <taxon>Ascomycota</taxon>
        <taxon>Pezizomycotina</taxon>
        <taxon>Sordariomycetes</taxon>
        <taxon>Hypocreomycetidae</taxon>
        <taxon>Hypocreales</taxon>
        <taxon>Nectriaceae</taxon>
        <taxon>Fusarium</taxon>
        <taxon>Fusarium solani species complex</taxon>
    </lineage>
</organism>
<evidence type="ECO:0000256" key="4">
    <source>
        <dbReference type="PIRSR" id="PIRSR602081-1"/>
    </source>
</evidence>
<dbReference type="AlphaFoldDB" id="A0A9W8WCB7"/>
<evidence type="ECO:0000256" key="6">
    <source>
        <dbReference type="SAM" id="MobiDB-lite"/>
    </source>
</evidence>
<dbReference type="PROSITE" id="PS51645">
    <property type="entry name" value="PHR_CRY_ALPHA_BETA"/>
    <property type="match status" value="1"/>
</dbReference>
<dbReference type="GO" id="GO:0043153">
    <property type="term" value="P:entrainment of circadian clock by photoperiod"/>
    <property type="evidence" value="ECO:0007669"/>
    <property type="project" value="TreeGrafter"/>
</dbReference>
<dbReference type="GO" id="GO:0005634">
    <property type="term" value="C:nucleus"/>
    <property type="evidence" value="ECO:0007669"/>
    <property type="project" value="TreeGrafter"/>
</dbReference>
<feature type="region of interest" description="Disordered" evidence="6">
    <location>
        <begin position="564"/>
        <end position="639"/>
    </location>
</feature>
<dbReference type="Gene3D" id="1.25.40.80">
    <property type="match status" value="1"/>
</dbReference>
<feature type="compositionally biased region" description="Acidic residues" evidence="6">
    <location>
        <begin position="572"/>
        <end position="584"/>
    </location>
</feature>
<dbReference type="Pfam" id="PF00875">
    <property type="entry name" value="DNA_photolyase"/>
    <property type="match status" value="1"/>
</dbReference>
<feature type="compositionally biased region" description="Acidic residues" evidence="6">
    <location>
        <begin position="591"/>
        <end position="604"/>
    </location>
</feature>
<evidence type="ECO:0000259" key="7">
    <source>
        <dbReference type="PROSITE" id="PS51645"/>
    </source>
</evidence>
<feature type="site" description="Electron transfer via tryptophanyl radical" evidence="5">
    <location>
        <position position="425"/>
    </location>
</feature>
<dbReference type="InterPro" id="IPR006050">
    <property type="entry name" value="DNA_photolyase_N"/>
</dbReference>
<evidence type="ECO:0000313" key="9">
    <source>
        <dbReference type="Proteomes" id="UP001140502"/>
    </source>
</evidence>
<evidence type="ECO:0000256" key="5">
    <source>
        <dbReference type="PIRSR" id="PIRSR602081-2"/>
    </source>
</evidence>
<feature type="binding site" evidence="4">
    <location>
        <begin position="318"/>
        <end position="325"/>
    </location>
    <ligand>
        <name>FAD</name>
        <dbReference type="ChEBI" id="CHEBI:57692"/>
    </ligand>
</feature>
<dbReference type="GO" id="GO:0003677">
    <property type="term" value="F:DNA binding"/>
    <property type="evidence" value="ECO:0007669"/>
    <property type="project" value="TreeGrafter"/>
</dbReference>
<accession>A0A9W8WCB7</accession>
<feature type="binding site" evidence="4">
    <location>
        <begin position="276"/>
        <end position="280"/>
    </location>
    <ligand>
        <name>FAD</name>
        <dbReference type="ChEBI" id="CHEBI:57692"/>
    </ligand>
</feature>
<keyword evidence="2 4" id="KW-0285">Flavoprotein</keyword>
<feature type="site" description="Electron transfer via tryptophanyl radical" evidence="5">
    <location>
        <position position="448"/>
    </location>
</feature>
<dbReference type="PANTHER" id="PTHR11455">
    <property type="entry name" value="CRYPTOCHROME"/>
    <property type="match status" value="1"/>
</dbReference>
<name>A0A9W8WCB7_9HYPO</name>
<feature type="compositionally biased region" description="Basic and acidic residues" evidence="6">
    <location>
        <begin position="628"/>
        <end position="639"/>
    </location>
</feature>
<feature type="site" description="Electron transfer via tryptophanyl radical" evidence="5">
    <location>
        <position position="350"/>
    </location>
</feature>
<gene>
    <name evidence="8" type="ORF">N0V84_006222</name>
</gene>